<dbReference type="GO" id="GO:0042910">
    <property type="term" value="F:xenobiotic transmembrane transporter activity"/>
    <property type="evidence" value="ECO:0007669"/>
    <property type="project" value="InterPro"/>
</dbReference>
<reference evidence="7" key="1">
    <citation type="submission" date="2018-06" db="EMBL/GenBank/DDBJ databases">
        <authorList>
            <person name="Zhirakovskaya E."/>
        </authorList>
    </citation>
    <scope>NUCLEOTIDE SEQUENCE</scope>
</reference>
<feature type="transmembrane region" description="Helical" evidence="6">
    <location>
        <begin position="318"/>
        <end position="340"/>
    </location>
</feature>
<dbReference type="Pfam" id="PF01554">
    <property type="entry name" value="MatE"/>
    <property type="match status" value="2"/>
</dbReference>
<feature type="transmembrane region" description="Helical" evidence="6">
    <location>
        <begin position="360"/>
        <end position="378"/>
    </location>
</feature>
<dbReference type="NCBIfam" id="TIGR00797">
    <property type="entry name" value="matE"/>
    <property type="match status" value="1"/>
</dbReference>
<proteinExistence type="inferred from homology"/>
<evidence type="ECO:0000256" key="1">
    <source>
        <dbReference type="ARBA" id="ARBA00004141"/>
    </source>
</evidence>
<feature type="transmembrane region" description="Helical" evidence="6">
    <location>
        <begin position="93"/>
        <end position="122"/>
    </location>
</feature>
<evidence type="ECO:0000313" key="7">
    <source>
        <dbReference type="EMBL" id="VAW15193.1"/>
    </source>
</evidence>
<dbReference type="InterPro" id="IPR002528">
    <property type="entry name" value="MATE_fam"/>
</dbReference>
<evidence type="ECO:0000256" key="3">
    <source>
        <dbReference type="ARBA" id="ARBA00022692"/>
    </source>
</evidence>
<feature type="transmembrane region" description="Helical" evidence="6">
    <location>
        <begin position="171"/>
        <end position="189"/>
    </location>
</feature>
<dbReference type="AlphaFoldDB" id="A0A3B0TGE1"/>
<dbReference type="GO" id="GO:0005886">
    <property type="term" value="C:plasma membrane"/>
    <property type="evidence" value="ECO:0007669"/>
    <property type="project" value="TreeGrafter"/>
</dbReference>
<accession>A0A3B0TGE1</accession>
<sequence>MGKQVRPFNVSHGDIFKIALPASIAFITEPLVGIVDIAVIGRLGDAGLLGGLELGAVTFSLVFSMAFFLRLGTAGLTAQSVGAQRDEDVIAHLLRASALGIGLGVLLMALSPLIQMLGVLLFAPPSMGVEKPFLQYLQIRMWSAPFVLLNFAFLGWFYGRGQAKTGMALQIGLNSINIILSIWLVYGLGLGVAGVAYGTVVAEIVIGLIAAGLVFREFSGGNSFANKQIFQKILNKNDLWRLFDLSRDLMIRSAALMSAFAFFSAQMSRSGEINLAASAVLLNFMMVTAFFLDGQAQAAEFYCGKAIGANYRPAFERAWMLAAFWGLVIGFFLFVFWIVAGPLLIDFITTNEEVRIAARQYLFVAALIAFTGVIAFVMDGVMTGATMNSLIRNGMLISFVIYIIVAFIFQEFFGLLGLWLALNVFFIVRGIIFWFAVKARLGQLFPDKQ</sequence>
<organism evidence="7">
    <name type="scientific">hydrothermal vent metagenome</name>
    <dbReference type="NCBI Taxonomy" id="652676"/>
    <lineage>
        <taxon>unclassified sequences</taxon>
        <taxon>metagenomes</taxon>
        <taxon>ecological metagenomes</taxon>
    </lineage>
</organism>
<dbReference type="CDD" id="cd13136">
    <property type="entry name" value="MATE_DinF_like"/>
    <property type="match status" value="1"/>
</dbReference>
<comment type="similarity">
    <text evidence="2">Belongs to the multi antimicrobial extrusion (MATE) (TC 2.A.66.1) family.</text>
</comment>
<protein>
    <recommendedName>
        <fullName evidence="8">DNA-damage-inducible protein F</fullName>
    </recommendedName>
</protein>
<feature type="transmembrane region" description="Helical" evidence="6">
    <location>
        <begin position="195"/>
        <end position="215"/>
    </location>
</feature>
<evidence type="ECO:0000256" key="2">
    <source>
        <dbReference type="ARBA" id="ARBA00010199"/>
    </source>
</evidence>
<dbReference type="GO" id="GO:0015297">
    <property type="term" value="F:antiporter activity"/>
    <property type="evidence" value="ECO:0007669"/>
    <property type="project" value="InterPro"/>
</dbReference>
<comment type="subcellular location">
    <subcellularLocation>
        <location evidence="1">Membrane</location>
        <topology evidence="1">Multi-pass membrane protein</topology>
    </subcellularLocation>
</comment>
<feature type="transmembrane region" description="Helical" evidence="6">
    <location>
        <begin position="46"/>
        <end position="72"/>
    </location>
</feature>
<feature type="transmembrane region" description="Helical" evidence="6">
    <location>
        <begin position="273"/>
        <end position="292"/>
    </location>
</feature>
<feature type="transmembrane region" description="Helical" evidence="6">
    <location>
        <begin position="142"/>
        <end position="159"/>
    </location>
</feature>
<dbReference type="PANTHER" id="PTHR42893">
    <property type="entry name" value="PROTEIN DETOXIFICATION 44, CHLOROPLASTIC-RELATED"/>
    <property type="match status" value="1"/>
</dbReference>
<evidence type="ECO:0008006" key="8">
    <source>
        <dbReference type="Google" id="ProtNLM"/>
    </source>
</evidence>
<evidence type="ECO:0000256" key="4">
    <source>
        <dbReference type="ARBA" id="ARBA00022989"/>
    </source>
</evidence>
<keyword evidence="4 6" id="KW-1133">Transmembrane helix</keyword>
<feature type="transmembrane region" description="Helical" evidence="6">
    <location>
        <begin position="390"/>
        <end position="409"/>
    </location>
</feature>
<feature type="transmembrane region" description="Helical" evidence="6">
    <location>
        <begin position="415"/>
        <end position="437"/>
    </location>
</feature>
<keyword evidence="5 6" id="KW-0472">Membrane</keyword>
<gene>
    <name evidence="7" type="ORF">MNBD_ALPHA11-617</name>
</gene>
<dbReference type="InterPro" id="IPR044644">
    <property type="entry name" value="DinF-like"/>
</dbReference>
<keyword evidence="3 6" id="KW-0812">Transmembrane</keyword>
<name>A0A3B0TGE1_9ZZZZ</name>
<feature type="transmembrane region" description="Helical" evidence="6">
    <location>
        <begin position="20"/>
        <end position="40"/>
    </location>
</feature>
<evidence type="ECO:0000256" key="5">
    <source>
        <dbReference type="ARBA" id="ARBA00023136"/>
    </source>
</evidence>
<dbReference type="EMBL" id="UOEQ01000066">
    <property type="protein sequence ID" value="VAW15193.1"/>
    <property type="molecule type" value="Genomic_DNA"/>
</dbReference>
<dbReference type="PANTHER" id="PTHR42893:SF46">
    <property type="entry name" value="PROTEIN DETOXIFICATION 44, CHLOROPLASTIC"/>
    <property type="match status" value="1"/>
</dbReference>
<evidence type="ECO:0000256" key="6">
    <source>
        <dbReference type="SAM" id="Phobius"/>
    </source>
</evidence>